<keyword evidence="1" id="KW-0378">Hydrolase</keyword>
<proteinExistence type="predicted"/>
<comment type="caution">
    <text evidence="1">The sequence shown here is derived from an EMBL/GenBank/DDBJ whole genome shotgun (WGS) entry which is preliminary data.</text>
</comment>
<dbReference type="EC" id="3.6.1.57" evidence="1"/>
<organism evidence="1">
    <name type="scientific">termite gut metagenome</name>
    <dbReference type="NCBI Taxonomy" id="433724"/>
    <lineage>
        <taxon>unclassified sequences</taxon>
        <taxon>metagenomes</taxon>
        <taxon>organismal metagenomes</taxon>
    </lineage>
</organism>
<name>A0A5J4R2L6_9ZZZZ</name>
<reference evidence="1" key="1">
    <citation type="submission" date="2019-03" db="EMBL/GenBank/DDBJ databases">
        <title>Single cell metagenomics reveals metabolic interactions within the superorganism composed of flagellate Streblomastix strix and complex community of Bacteroidetes bacteria on its surface.</title>
        <authorList>
            <person name="Treitli S.C."/>
            <person name="Kolisko M."/>
            <person name="Husnik F."/>
            <person name="Keeling P."/>
            <person name="Hampl V."/>
        </authorList>
    </citation>
    <scope>NUCLEOTIDE SEQUENCE</scope>
    <source>
        <strain evidence="1">STM</strain>
    </source>
</reference>
<dbReference type="InterPro" id="IPR020023">
    <property type="entry name" value="PseG"/>
</dbReference>
<accession>A0A5J4R2L6</accession>
<dbReference type="Gene3D" id="3.40.50.2000">
    <property type="entry name" value="Glycogen Phosphorylase B"/>
    <property type="match status" value="1"/>
</dbReference>
<sequence>MKKILFRADASVDIGYGHFIRSLALADMLKENFDCCFVTVNPTEYQIQEIKKVCRYISLSESNHFNVFLSLLRGDEIVVLDNYFFATDYQREIKKRGCKLVCIDDIHDKHYVADVVINHGVDNPKLFSIEPYTRLCLGIEWVLLRKPFIEAPMKNRSKEYSSNTANIAISFGGVDQYRLTDKVIAMLHAKRNIERIDAIVGKEYQENTNYSSLSNVFFHRSVSAQEVADIFFYCDLAILSTSSICIEALVCRTFIAAGYYVDNQVYLYNYLVQNKLIRGLGCLLELEFSNINNIQKSKFDFSIIGKIANIASRYVECFKLLYYENSYI</sequence>
<gene>
    <name evidence="1" type="ORF">EZS27_023248</name>
</gene>
<dbReference type="Gene3D" id="3.40.50.11190">
    <property type="match status" value="1"/>
</dbReference>
<evidence type="ECO:0000313" key="1">
    <source>
        <dbReference type="EMBL" id="KAA6327795.1"/>
    </source>
</evidence>
<dbReference type="NCBIfam" id="TIGR03590">
    <property type="entry name" value="PseG"/>
    <property type="match status" value="1"/>
</dbReference>
<dbReference type="EMBL" id="SNRY01001928">
    <property type="protein sequence ID" value="KAA6327795.1"/>
    <property type="molecule type" value="Genomic_DNA"/>
</dbReference>
<dbReference type="GO" id="GO:0016787">
    <property type="term" value="F:hydrolase activity"/>
    <property type="evidence" value="ECO:0007669"/>
    <property type="project" value="UniProtKB-KW"/>
</dbReference>
<dbReference type="AlphaFoldDB" id="A0A5J4R2L6"/>
<protein>
    <submittedName>
        <fullName evidence="1">UDP-2 4-diacetamido-2 4 6-trideoxy-beta-L-altropyranose hydrolase</fullName>
        <ecNumber evidence="1">3.6.1.57</ecNumber>
    </submittedName>
</protein>